<evidence type="ECO:0000256" key="1">
    <source>
        <dbReference type="SAM" id="MobiDB-lite"/>
    </source>
</evidence>
<dbReference type="RefSeq" id="WP_109034689.1">
    <property type="nucleotide sequence ID" value="NZ_CP029210.1"/>
</dbReference>
<keyword evidence="2" id="KW-0812">Transmembrane</keyword>
<name>A0A2U8FQD8_9BURK</name>
<proteinExistence type="predicted"/>
<dbReference type="KEGG" id="aon:DEH84_03125"/>
<dbReference type="Pfam" id="PF10881">
    <property type="entry name" value="DUF2726"/>
    <property type="match status" value="1"/>
</dbReference>
<accession>A0A2U8FQD8</accession>
<dbReference type="EMBL" id="CP029210">
    <property type="protein sequence ID" value="AWI52526.1"/>
    <property type="molecule type" value="Genomic_DNA"/>
</dbReference>
<dbReference type="Proteomes" id="UP000244892">
    <property type="component" value="Chromosome"/>
</dbReference>
<organism evidence="4 5">
    <name type="scientific">Aquabacterium olei</name>
    <dbReference type="NCBI Taxonomy" id="1296669"/>
    <lineage>
        <taxon>Bacteria</taxon>
        <taxon>Pseudomonadati</taxon>
        <taxon>Pseudomonadota</taxon>
        <taxon>Betaproteobacteria</taxon>
        <taxon>Burkholderiales</taxon>
        <taxon>Aquabacterium</taxon>
    </lineage>
</organism>
<evidence type="ECO:0000313" key="4">
    <source>
        <dbReference type="EMBL" id="AWI52526.1"/>
    </source>
</evidence>
<dbReference type="OrthoDB" id="9149266at2"/>
<evidence type="ECO:0000259" key="3">
    <source>
        <dbReference type="Pfam" id="PF10881"/>
    </source>
</evidence>
<keyword evidence="2" id="KW-0472">Membrane</keyword>
<evidence type="ECO:0000313" key="5">
    <source>
        <dbReference type="Proteomes" id="UP000244892"/>
    </source>
</evidence>
<feature type="domain" description="DUF2726" evidence="3">
    <location>
        <begin position="45"/>
        <end position="135"/>
    </location>
</feature>
<protein>
    <recommendedName>
        <fullName evidence="3">DUF2726 domain-containing protein</fullName>
    </recommendedName>
</protein>
<feature type="region of interest" description="Disordered" evidence="1">
    <location>
        <begin position="226"/>
        <end position="251"/>
    </location>
</feature>
<evidence type="ECO:0000256" key="2">
    <source>
        <dbReference type="SAM" id="Phobius"/>
    </source>
</evidence>
<keyword evidence="5" id="KW-1185">Reference proteome</keyword>
<dbReference type="AlphaFoldDB" id="A0A2U8FQD8"/>
<gene>
    <name evidence="4" type="ORF">DEH84_03125</name>
</gene>
<keyword evidence="2" id="KW-1133">Transmembrane helix</keyword>
<reference evidence="4 5" key="1">
    <citation type="submission" date="2018-05" db="EMBL/GenBank/DDBJ databases">
        <title>complete genome sequence of Aquabacterium olei NBRC 110486.</title>
        <authorList>
            <person name="Tang B."/>
            <person name="Chang J."/>
            <person name="Zhang L."/>
            <person name="Yang H."/>
        </authorList>
    </citation>
    <scope>NUCLEOTIDE SEQUENCE [LARGE SCALE GENOMIC DNA]</scope>
    <source>
        <strain evidence="4 5">NBRC 110486</strain>
    </source>
</reference>
<feature type="transmembrane region" description="Helical" evidence="2">
    <location>
        <begin position="6"/>
        <end position="24"/>
    </location>
</feature>
<sequence length="251" mass="27701">MNSAQVAAAVACGLLPGILLGWWLHGRRQRQHVRTWPDSWPLRPRPLFTAHERALYRELKAALPQHVVLAKVSLVRFCQAAEPRTARQWYDRLQALTVSMLVCTPTGTAIAAIDLDLPGAMPSPRTARLKQAVLDVCRVRHLRCQPGQWPPPPLLAAWVLGHGVEGQPMRATDPLEPGALSHAGDQLARRLKERRAERAVRWAESGFAPDSFFAFDSRLDAAANSAPAPLTEVTEVPSATEARPRPGQARR</sequence>
<dbReference type="InterPro" id="IPR024402">
    <property type="entry name" value="DUF2726"/>
</dbReference>